<evidence type="ECO:0000313" key="20">
    <source>
        <dbReference type="Proteomes" id="UP000295132"/>
    </source>
</evidence>
<dbReference type="PROSITE" id="PS51975">
    <property type="entry name" value="RNASE_H_2"/>
    <property type="match status" value="1"/>
</dbReference>
<dbReference type="AlphaFoldDB" id="A0A4R5VS84"/>
<keyword evidence="8 14" id="KW-0963">Cytoplasm</keyword>
<dbReference type="GO" id="GO:0032299">
    <property type="term" value="C:ribonuclease H2 complex"/>
    <property type="evidence" value="ECO:0007669"/>
    <property type="project" value="TreeGrafter"/>
</dbReference>
<dbReference type="CDD" id="cd06590">
    <property type="entry name" value="RNase_HII_bacteria_HIII_like"/>
    <property type="match status" value="1"/>
</dbReference>
<organism evidence="19 20">
    <name type="scientific">Bacillus salipaludis</name>
    <dbReference type="NCBI Taxonomy" id="2547811"/>
    <lineage>
        <taxon>Bacteria</taxon>
        <taxon>Bacillati</taxon>
        <taxon>Bacillota</taxon>
        <taxon>Bacilli</taxon>
        <taxon>Bacillales</taxon>
        <taxon>Bacillaceae</taxon>
        <taxon>Bacillus</taxon>
    </lineage>
</organism>
<dbReference type="InterPro" id="IPR024568">
    <property type="entry name" value="RNase_HIII_N"/>
</dbReference>
<proteinExistence type="inferred from homology"/>
<keyword evidence="21" id="KW-1185">Reference proteome</keyword>
<evidence type="ECO:0000256" key="12">
    <source>
        <dbReference type="ARBA" id="ARBA00022801"/>
    </source>
</evidence>
<reference evidence="18" key="2">
    <citation type="submission" date="2023-08" db="EMBL/GenBank/DDBJ databases">
        <title>Nitrogen cycling bacteria in agricultural field soils.</title>
        <authorList>
            <person name="Jang J."/>
        </authorList>
    </citation>
    <scope>NUCLEOTIDE SEQUENCE</scope>
    <source>
        <strain evidence="18">PS3-36</strain>
    </source>
</reference>
<dbReference type="Gene3D" id="3.30.310.10">
    <property type="entry name" value="TATA-Binding Protein"/>
    <property type="match status" value="1"/>
</dbReference>
<dbReference type="PANTHER" id="PTHR10954:SF23">
    <property type="entry name" value="RIBONUCLEASE"/>
    <property type="match status" value="1"/>
</dbReference>
<comment type="similarity">
    <text evidence="5 14">Belongs to the RNase HII family. RnhC subfamily.</text>
</comment>
<dbReference type="Pfam" id="PF01351">
    <property type="entry name" value="RNase_HII"/>
    <property type="match status" value="1"/>
</dbReference>
<evidence type="ECO:0000256" key="13">
    <source>
        <dbReference type="ARBA" id="ARBA00022842"/>
    </source>
</evidence>
<feature type="binding site" evidence="14 15">
    <location>
        <position position="105"/>
    </location>
    <ligand>
        <name>a divalent metal cation</name>
        <dbReference type="ChEBI" id="CHEBI:60240"/>
    </ligand>
</feature>
<dbReference type="HAMAP" id="MF_00053">
    <property type="entry name" value="RNase_HIII"/>
    <property type="match status" value="1"/>
</dbReference>
<evidence type="ECO:0000256" key="11">
    <source>
        <dbReference type="ARBA" id="ARBA00022759"/>
    </source>
</evidence>
<gene>
    <name evidence="14 18" type="primary">rnhC</name>
    <name evidence="19" type="ORF">E2K98_11505</name>
    <name evidence="18" type="ORF">RCG21_26635</name>
</gene>
<comment type="cofactor">
    <cofactor evidence="14 15">
        <name>Mn(2+)</name>
        <dbReference type="ChEBI" id="CHEBI:29035"/>
    </cofactor>
    <cofactor evidence="14 15">
        <name>Mg(2+)</name>
        <dbReference type="ChEBI" id="CHEBI:18420"/>
    </cofactor>
    <text evidence="14 15">Manganese or magnesium. Binds 1 divalent metal ion per monomer in the absence of substrate. May bind a second metal ion after substrate binding.</text>
</comment>
<feature type="region of interest" description="Disordered" evidence="16">
    <location>
        <begin position="64"/>
        <end position="88"/>
    </location>
</feature>
<dbReference type="GO" id="GO:0003723">
    <property type="term" value="F:RNA binding"/>
    <property type="evidence" value="ECO:0007669"/>
    <property type="project" value="UniProtKB-UniRule"/>
</dbReference>
<evidence type="ECO:0000256" key="5">
    <source>
        <dbReference type="ARBA" id="ARBA00008378"/>
    </source>
</evidence>
<evidence type="ECO:0000256" key="3">
    <source>
        <dbReference type="ARBA" id="ARBA00004065"/>
    </source>
</evidence>
<dbReference type="GO" id="GO:0043137">
    <property type="term" value="P:DNA replication, removal of RNA primer"/>
    <property type="evidence" value="ECO:0007669"/>
    <property type="project" value="TreeGrafter"/>
</dbReference>
<evidence type="ECO:0000256" key="6">
    <source>
        <dbReference type="ARBA" id="ARBA00012180"/>
    </source>
</evidence>
<evidence type="ECO:0000313" key="19">
    <source>
        <dbReference type="EMBL" id="TDK61515.1"/>
    </source>
</evidence>
<dbReference type="EMBL" id="JAVGVR010000001">
    <property type="protein sequence ID" value="MDQ6599877.1"/>
    <property type="molecule type" value="Genomic_DNA"/>
</dbReference>
<keyword evidence="13 14" id="KW-0460">Magnesium</keyword>
<evidence type="ECO:0000256" key="10">
    <source>
        <dbReference type="ARBA" id="ARBA00022723"/>
    </source>
</evidence>
<evidence type="ECO:0000256" key="1">
    <source>
        <dbReference type="ARBA" id="ARBA00000077"/>
    </source>
</evidence>
<dbReference type="Proteomes" id="UP000295132">
    <property type="component" value="Unassembled WGS sequence"/>
</dbReference>
<dbReference type="Pfam" id="PF11858">
    <property type="entry name" value="DUF3378"/>
    <property type="match status" value="1"/>
</dbReference>
<evidence type="ECO:0000259" key="17">
    <source>
        <dbReference type="PROSITE" id="PS51975"/>
    </source>
</evidence>
<dbReference type="InterPro" id="IPR004641">
    <property type="entry name" value="RNase_HIII"/>
</dbReference>
<dbReference type="GO" id="GO:0006298">
    <property type="term" value="P:mismatch repair"/>
    <property type="evidence" value="ECO:0007669"/>
    <property type="project" value="TreeGrafter"/>
</dbReference>
<evidence type="ECO:0000256" key="2">
    <source>
        <dbReference type="ARBA" id="ARBA00001946"/>
    </source>
</evidence>
<feature type="domain" description="RNase H type-2" evidence="17">
    <location>
        <begin position="99"/>
        <end position="316"/>
    </location>
</feature>
<evidence type="ECO:0000256" key="15">
    <source>
        <dbReference type="PROSITE-ProRule" id="PRU01319"/>
    </source>
</evidence>
<comment type="function">
    <text evidence="3 14">Endonuclease that specifically degrades the RNA of RNA-DNA hybrids.</text>
</comment>
<evidence type="ECO:0000313" key="21">
    <source>
        <dbReference type="Proteomes" id="UP001178888"/>
    </source>
</evidence>
<evidence type="ECO:0000256" key="16">
    <source>
        <dbReference type="SAM" id="MobiDB-lite"/>
    </source>
</evidence>
<dbReference type="CDD" id="cd14796">
    <property type="entry name" value="RNAse_HIII_N"/>
    <property type="match status" value="1"/>
</dbReference>
<dbReference type="NCBIfam" id="TIGR00716">
    <property type="entry name" value="rnhC"/>
    <property type="match status" value="1"/>
</dbReference>
<accession>A0A4R5VS84</accession>
<dbReference type="Gene3D" id="3.30.420.10">
    <property type="entry name" value="Ribonuclease H-like superfamily/Ribonuclease H"/>
    <property type="match status" value="1"/>
</dbReference>
<dbReference type="EMBL" id="SMYO01000005">
    <property type="protein sequence ID" value="TDK61515.1"/>
    <property type="molecule type" value="Genomic_DNA"/>
</dbReference>
<feature type="binding site" evidence="14 15">
    <location>
        <position position="210"/>
    </location>
    <ligand>
        <name>a divalent metal cation</name>
        <dbReference type="ChEBI" id="CHEBI:60240"/>
    </ligand>
</feature>
<dbReference type="SUPFAM" id="SSF53098">
    <property type="entry name" value="Ribonuclease H-like"/>
    <property type="match status" value="1"/>
</dbReference>
<dbReference type="FunFam" id="3.30.420.10:FF:000047">
    <property type="entry name" value="Ribonuclease HIII"/>
    <property type="match status" value="1"/>
</dbReference>
<feature type="binding site" evidence="14 15">
    <location>
        <position position="106"/>
    </location>
    <ligand>
        <name>a divalent metal cation</name>
        <dbReference type="ChEBI" id="CHEBI:60240"/>
    </ligand>
</feature>
<keyword evidence="12 14" id="KW-0378">Hydrolase</keyword>
<evidence type="ECO:0000313" key="18">
    <source>
        <dbReference type="EMBL" id="MDQ6599877.1"/>
    </source>
</evidence>
<comment type="cofactor">
    <cofactor evidence="2">
        <name>Mg(2+)</name>
        <dbReference type="ChEBI" id="CHEBI:18420"/>
    </cofactor>
</comment>
<dbReference type="InterPro" id="IPR036397">
    <property type="entry name" value="RNaseH_sf"/>
</dbReference>
<evidence type="ECO:0000256" key="8">
    <source>
        <dbReference type="ARBA" id="ARBA00022490"/>
    </source>
</evidence>
<dbReference type="GO" id="GO:0004523">
    <property type="term" value="F:RNA-DNA hybrid ribonuclease activity"/>
    <property type="evidence" value="ECO:0007669"/>
    <property type="project" value="UniProtKB-UniRule"/>
</dbReference>
<comment type="subcellular location">
    <subcellularLocation>
        <location evidence="4 14">Cytoplasm</location>
    </subcellularLocation>
</comment>
<comment type="catalytic activity">
    <reaction evidence="1 14 15">
        <text>Endonucleolytic cleavage to 5'-phosphomonoester.</text>
        <dbReference type="EC" id="3.1.26.4"/>
    </reaction>
</comment>
<evidence type="ECO:0000256" key="14">
    <source>
        <dbReference type="HAMAP-Rule" id="MF_00053"/>
    </source>
</evidence>
<dbReference type="InterPro" id="IPR001352">
    <property type="entry name" value="RNase_HII/HIII"/>
</dbReference>
<evidence type="ECO:0000256" key="4">
    <source>
        <dbReference type="ARBA" id="ARBA00004496"/>
    </source>
</evidence>
<evidence type="ECO:0000256" key="9">
    <source>
        <dbReference type="ARBA" id="ARBA00022722"/>
    </source>
</evidence>
<dbReference type="PIRSF" id="PIRSF037748">
    <property type="entry name" value="RnhC"/>
    <property type="match status" value="1"/>
</dbReference>
<dbReference type="EC" id="3.1.26.4" evidence="6 14"/>
<dbReference type="PANTHER" id="PTHR10954">
    <property type="entry name" value="RIBONUCLEASE H2 SUBUNIT A"/>
    <property type="match status" value="1"/>
</dbReference>
<dbReference type="GO" id="GO:0000287">
    <property type="term" value="F:magnesium ion binding"/>
    <property type="evidence" value="ECO:0007669"/>
    <property type="project" value="UniProtKB-UniRule"/>
</dbReference>
<comment type="caution">
    <text evidence="19">The sequence shown here is derived from an EMBL/GenBank/DDBJ whole genome shotgun (WGS) entry which is preliminary data.</text>
</comment>
<sequence length="319" mass="34411">MGNVVLNCDLTEITKMKNYYNSFLTDKTPPGSIFAAKTPACMITAYKSGKVLFQGNNCEGEASKWGNSTPKASAPIRKSNTAAKTGSAKGNVPTGIGLMSAIGSDEVGTGDFFGPITVVAAFVKKEDIPLLKELGVRDSKDLNDEKIIAIAKVIKDVVPYSLLTLKNEKYNRLQQSGMSQGKMKAILHNQAILHVLEKISPAKPEAILIDQFVQESTYFQHLKGQKAIARENVYFSTKAEGIHLAVAAASILARYAFVQYIDKLSAAAGFTIPKGAGSQVDEAAAKLILKKGQDVLPAYVKLHFANTEKAMNLVKKKRG</sequence>
<reference evidence="19 20" key="1">
    <citation type="submission" date="2019-03" db="EMBL/GenBank/DDBJ databases">
        <title>Bacillus niacini sp. nov. a Nicotinate-Metabolizing Mesophile Isolated from Soil.</title>
        <authorList>
            <person name="Zhang G."/>
        </authorList>
    </citation>
    <scope>NUCLEOTIDE SEQUENCE [LARGE SCALE GENOMIC DNA]</scope>
    <source>
        <strain evidence="19 20">WN066</strain>
    </source>
</reference>
<keyword evidence="10 14" id="KW-0479">Metal-binding</keyword>
<dbReference type="Proteomes" id="UP001178888">
    <property type="component" value="Unassembled WGS sequence"/>
</dbReference>
<keyword evidence="11 14" id="KW-0255">Endonuclease</keyword>
<dbReference type="InterPro" id="IPR012337">
    <property type="entry name" value="RNaseH-like_sf"/>
</dbReference>
<dbReference type="InterPro" id="IPR012295">
    <property type="entry name" value="TBP_dom_sf"/>
</dbReference>
<evidence type="ECO:0000256" key="7">
    <source>
        <dbReference type="ARBA" id="ARBA00021407"/>
    </source>
</evidence>
<name>A0A4R5VS84_9BACI</name>
<dbReference type="RefSeq" id="WP_133334378.1">
    <property type="nucleotide sequence ID" value="NZ_JAVGVR010000001.1"/>
</dbReference>
<keyword evidence="9 14" id="KW-0540">Nuclease</keyword>
<dbReference type="GO" id="GO:0005737">
    <property type="term" value="C:cytoplasm"/>
    <property type="evidence" value="ECO:0007669"/>
    <property type="project" value="UniProtKB-SubCell"/>
</dbReference>
<protein>
    <recommendedName>
        <fullName evidence="7 14">Ribonuclease HIII</fullName>
        <shortName evidence="14">RNase HIII</shortName>
        <ecNumber evidence="6 14">3.1.26.4</ecNumber>
    </recommendedName>
</protein>
<dbReference type="InterPro" id="IPR024567">
    <property type="entry name" value="RNase_HII/HIII_dom"/>
</dbReference>